<comment type="caution">
    <text evidence="2">The sequence shown here is derived from an EMBL/GenBank/DDBJ whole genome shotgun (WGS) entry which is preliminary data.</text>
</comment>
<evidence type="ECO:0000313" key="3">
    <source>
        <dbReference type="Proteomes" id="UP000733744"/>
    </source>
</evidence>
<dbReference type="PROSITE" id="PS51257">
    <property type="entry name" value="PROKAR_LIPOPROTEIN"/>
    <property type="match status" value="1"/>
</dbReference>
<evidence type="ECO:0000256" key="1">
    <source>
        <dbReference type="SAM" id="SignalP"/>
    </source>
</evidence>
<accession>A0ABY3C9P3</accession>
<name>A0ABY3C9P3_9GAMM</name>
<evidence type="ECO:0000313" key="2">
    <source>
        <dbReference type="EMBL" id="TRW93127.1"/>
    </source>
</evidence>
<keyword evidence="1" id="KW-0732">Signal</keyword>
<feature type="signal peptide" evidence="1">
    <location>
        <begin position="1"/>
        <end position="17"/>
    </location>
</feature>
<reference evidence="2 3" key="1">
    <citation type="journal article" date="2019" name="Antonie Van Leeuwenhoek">
        <title>Description of 'Ca. Methylobacter oryzae' KRF1, a novel species from the environmentally important Methylobacter clade 2.</title>
        <authorList>
            <person name="Khatri K."/>
            <person name="Mohite J.A."/>
            <person name="Pandit P.S."/>
            <person name="Bahulikar R."/>
            <person name="Rahalkar M.C."/>
        </authorList>
    </citation>
    <scope>NUCLEOTIDE SEQUENCE [LARGE SCALE GENOMIC DNA]</scope>
    <source>
        <strain evidence="2 3">KRF1</strain>
    </source>
</reference>
<dbReference type="Pfam" id="PF09601">
    <property type="entry name" value="DUF2459"/>
    <property type="match status" value="1"/>
</dbReference>
<gene>
    <name evidence="2" type="ORF">EKO24_013255</name>
</gene>
<proteinExistence type="predicted"/>
<organism evidence="2 3">
    <name type="scientific">Candidatus Methylobacter oryzae</name>
    <dbReference type="NCBI Taxonomy" id="2497749"/>
    <lineage>
        <taxon>Bacteria</taxon>
        <taxon>Pseudomonadati</taxon>
        <taxon>Pseudomonadota</taxon>
        <taxon>Gammaproteobacteria</taxon>
        <taxon>Methylococcales</taxon>
        <taxon>Methylococcaceae</taxon>
        <taxon>Methylobacter</taxon>
    </lineage>
</organism>
<keyword evidence="3" id="KW-1185">Reference proteome</keyword>
<dbReference type="EMBL" id="RYFG02000103">
    <property type="protein sequence ID" value="TRW93127.1"/>
    <property type="molecule type" value="Genomic_DNA"/>
</dbReference>
<protein>
    <submittedName>
        <fullName evidence="2">DUF2459 domain-containing protein</fullName>
    </submittedName>
</protein>
<dbReference type="Proteomes" id="UP000733744">
    <property type="component" value="Unassembled WGS sequence"/>
</dbReference>
<sequence length="214" mass="23356">MKRVCFMFIILAVSACSSVVPPPCSRSMTGDVAYVVDHGWHVEIGIPVEELDRNMSFYRKIFPGARVIMFSYGKQTFFTAPKHTINDYVLGPFPGPAVIQVVGLSVAPAQAYFSENTVTLLLPPNGSQLLSAYIWKDIVKDASGKPKIAAYSHDPAGLFYEAQSEYNLLHTCNTWVADALHDSGLSVSGDNVILSNQVMARIAEAAVEQCKVLP</sequence>
<feature type="chain" id="PRO_5045188621" evidence="1">
    <location>
        <begin position="18"/>
        <end position="214"/>
    </location>
</feature>
<dbReference type="InterPro" id="IPR011727">
    <property type="entry name" value="CHP02117"/>
</dbReference>